<dbReference type="AlphaFoldDB" id="A0A9X1XAX9"/>
<gene>
    <name evidence="1" type="ORF">LCY76_11440</name>
</gene>
<keyword evidence="2" id="KW-1185">Reference proteome</keyword>
<proteinExistence type="predicted"/>
<evidence type="ECO:0000313" key="2">
    <source>
        <dbReference type="Proteomes" id="UP001139011"/>
    </source>
</evidence>
<accession>A0A9X1XAX9</accession>
<name>A0A9X1XAX9_9BACL</name>
<protein>
    <submittedName>
        <fullName evidence="1">DUF2515 domain-containing protein</fullName>
    </submittedName>
</protein>
<dbReference type="RefSeq" id="WP_248252728.1">
    <property type="nucleotide sequence ID" value="NZ_JAIWJX010000002.1"/>
</dbReference>
<reference evidence="1" key="1">
    <citation type="submission" date="2021-09" db="EMBL/GenBank/DDBJ databases">
        <title>Genome analysis of Fictibacillus sp. KIGAM418 isolated from marine sediment.</title>
        <authorList>
            <person name="Seo M.-J."/>
            <person name="Cho E.-S."/>
            <person name="Hwang C.Y."/>
        </authorList>
    </citation>
    <scope>NUCLEOTIDE SEQUENCE</scope>
    <source>
        <strain evidence="1">KIGAM418</strain>
    </source>
</reference>
<dbReference type="Proteomes" id="UP001139011">
    <property type="component" value="Unassembled WGS sequence"/>
</dbReference>
<dbReference type="InterPro" id="IPR019658">
    <property type="entry name" value="DUF2515"/>
</dbReference>
<dbReference type="Pfam" id="PF10720">
    <property type="entry name" value="DUF2515"/>
    <property type="match status" value="1"/>
</dbReference>
<comment type="caution">
    <text evidence="1">The sequence shown here is derived from an EMBL/GenBank/DDBJ whole genome shotgun (WGS) entry which is preliminary data.</text>
</comment>
<sequence length="401" mass="47534">MNMKRRYRTLTKAVIIPSGFFVRILRSFIPSERSIVWAIPQQDRKWITDRMNQAGSESGLSFYYGNEKSLISLIKEKTQLHNRNNITRTEAYYHFYKNHPEVHWALLAHMVSRNAGYQMTDLKGEFLTRLLNDEQRFPIYWALETANSLIFQDVYPQLLLYEESKRARRSLFHLLPGLETSAFMKPIWEHFWHSQESRILTMALIINEQNFIDNRVVHNNTHAKAFHSVPFQLQNLLQLTKIIFPVQSGITKLAGIRVTRFNDLASRIETGKHLYRQLFHERLQSGILRFADQQPHTGSRTDYWKEVFTSDLSAFSPSYDRERMGYFKLKKKAERLYSPKLLDAWNTFFTDSPVKGDWFNGKDMPEQFNFLFKPKPAFIEREYWTDLHQLEGAVLAKQFLF</sequence>
<organism evidence="1 2">
    <name type="scientific">Fictibacillus marinisediminis</name>
    <dbReference type="NCBI Taxonomy" id="2878389"/>
    <lineage>
        <taxon>Bacteria</taxon>
        <taxon>Bacillati</taxon>
        <taxon>Bacillota</taxon>
        <taxon>Bacilli</taxon>
        <taxon>Bacillales</taxon>
        <taxon>Fictibacillaceae</taxon>
        <taxon>Fictibacillus</taxon>
    </lineage>
</organism>
<dbReference type="EMBL" id="JAIWJX010000002">
    <property type="protein sequence ID" value="MCK6257208.1"/>
    <property type="molecule type" value="Genomic_DNA"/>
</dbReference>
<evidence type="ECO:0000313" key="1">
    <source>
        <dbReference type="EMBL" id="MCK6257208.1"/>
    </source>
</evidence>